<gene>
    <name evidence="3" type="ORF">EVOR1521_LOCUS13809</name>
</gene>
<sequence>MTAVQNDMAWRNQMITEVQPLDRSPTSSSELKYLCRNPLSWNYGTIVRSRAASSKGSLSSCSSTGLSSRTTSSSFRSVGYSSLSKSRSSALSSELEGERKIREAMEREVAELRAKLERADPSRMPPAGIASKIKLNSTKPCWSQLTDRSEEDAGDAGAHKALLQFASSAKVGTLSEEALSEELEGIIRSLADNGAAACYPWDALRILLVTKLEKVLADFWHEAPDLKLREGETFDAAVEPLKRSLLEPRREGAPWTTQRLCELLAEPRSGYKSTRKYMYALQRAILITTTEEALAPRSAFQPRGALIETGVQGTVASETTTAAALSAAATLPEAEGAPVDASEVQEADESTAEVSTPAGRKRKLPEELSNGVVEE</sequence>
<evidence type="ECO:0000256" key="1">
    <source>
        <dbReference type="ARBA" id="ARBA00009207"/>
    </source>
</evidence>
<protein>
    <submittedName>
        <fullName evidence="3">Uncharacterized protein</fullName>
    </submittedName>
</protein>
<dbReference type="AlphaFoldDB" id="A0AA36IJC7"/>
<dbReference type="EMBL" id="CAUJNA010001580">
    <property type="protein sequence ID" value="CAJ1387813.1"/>
    <property type="molecule type" value="Genomic_DNA"/>
</dbReference>
<dbReference type="GO" id="GO:0030289">
    <property type="term" value="C:protein phosphatase 4 complex"/>
    <property type="evidence" value="ECO:0007669"/>
    <property type="project" value="InterPro"/>
</dbReference>
<accession>A0AA36IJC7</accession>
<evidence type="ECO:0000313" key="4">
    <source>
        <dbReference type="Proteomes" id="UP001178507"/>
    </source>
</evidence>
<feature type="region of interest" description="Disordered" evidence="2">
    <location>
        <begin position="54"/>
        <end position="76"/>
    </location>
</feature>
<evidence type="ECO:0000313" key="3">
    <source>
        <dbReference type="EMBL" id="CAJ1387813.1"/>
    </source>
</evidence>
<dbReference type="GO" id="GO:0019888">
    <property type="term" value="F:protein phosphatase regulator activity"/>
    <property type="evidence" value="ECO:0007669"/>
    <property type="project" value="InterPro"/>
</dbReference>
<evidence type="ECO:0000256" key="2">
    <source>
        <dbReference type="SAM" id="MobiDB-lite"/>
    </source>
</evidence>
<feature type="region of interest" description="Disordered" evidence="2">
    <location>
        <begin position="329"/>
        <end position="375"/>
    </location>
</feature>
<dbReference type="GO" id="GO:0005634">
    <property type="term" value="C:nucleus"/>
    <property type="evidence" value="ECO:0007669"/>
    <property type="project" value="TreeGrafter"/>
</dbReference>
<dbReference type="Pfam" id="PF09184">
    <property type="entry name" value="PPP4R2"/>
    <property type="match status" value="1"/>
</dbReference>
<keyword evidence="4" id="KW-1185">Reference proteome</keyword>
<dbReference type="Proteomes" id="UP001178507">
    <property type="component" value="Unassembled WGS sequence"/>
</dbReference>
<comment type="similarity">
    <text evidence="1">Belongs to the PPP4R2 family.</text>
</comment>
<dbReference type="InterPro" id="IPR015267">
    <property type="entry name" value="PPP4R2"/>
</dbReference>
<dbReference type="GO" id="GO:0005737">
    <property type="term" value="C:cytoplasm"/>
    <property type="evidence" value="ECO:0007669"/>
    <property type="project" value="TreeGrafter"/>
</dbReference>
<dbReference type="PANTHER" id="PTHR16487">
    <property type="entry name" value="PPP4R2-RELATED PROTEIN"/>
    <property type="match status" value="1"/>
</dbReference>
<dbReference type="PANTHER" id="PTHR16487:SF0">
    <property type="entry name" value="PROTEIN PHOSPHATASE 4 REGULATORY SUBUNIT 2-RELATED"/>
    <property type="match status" value="1"/>
</dbReference>
<reference evidence="3" key="1">
    <citation type="submission" date="2023-08" db="EMBL/GenBank/DDBJ databases">
        <authorList>
            <person name="Chen Y."/>
            <person name="Shah S."/>
            <person name="Dougan E. K."/>
            <person name="Thang M."/>
            <person name="Chan C."/>
        </authorList>
    </citation>
    <scope>NUCLEOTIDE SEQUENCE</scope>
</reference>
<organism evidence="3 4">
    <name type="scientific">Effrenium voratum</name>
    <dbReference type="NCBI Taxonomy" id="2562239"/>
    <lineage>
        <taxon>Eukaryota</taxon>
        <taxon>Sar</taxon>
        <taxon>Alveolata</taxon>
        <taxon>Dinophyceae</taxon>
        <taxon>Suessiales</taxon>
        <taxon>Symbiodiniaceae</taxon>
        <taxon>Effrenium</taxon>
    </lineage>
</organism>
<proteinExistence type="inferred from homology"/>
<comment type="caution">
    <text evidence="3">The sequence shown here is derived from an EMBL/GenBank/DDBJ whole genome shotgun (WGS) entry which is preliminary data.</text>
</comment>
<name>A0AA36IJC7_9DINO</name>